<dbReference type="Pfam" id="PF00107">
    <property type="entry name" value="ADH_zinc_N"/>
    <property type="match status" value="1"/>
</dbReference>
<proteinExistence type="inferred from homology"/>
<dbReference type="InterPro" id="IPR047122">
    <property type="entry name" value="Trans-enoyl_RdTase-like"/>
</dbReference>
<gene>
    <name evidence="5" type="ORF">N8I77_005379</name>
</gene>
<dbReference type="InterPro" id="IPR013154">
    <property type="entry name" value="ADH-like_N"/>
</dbReference>
<dbReference type="PANTHER" id="PTHR45348:SF6">
    <property type="entry name" value="TRANS-ENOYL REDUCTASE APDC"/>
    <property type="match status" value="1"/>
</dbReference>
<feature type="domain" description="Enoyl reductase (ER)" evidence="4">
    <location>
        <begin position="10"/>
        <end position="343"/>
    </location>
</feature>
<evidence type="ECO:0000256" key="3">
    <source>
        <dbReference type="ARBA" id="ARBA00023002"/>
    </source>
</evidence>
<comment type="caution">
    <text evidence="5">The sequence shown here is derived from an EMBL/GenBank/DDBJ whole genome shotgun (WGS) entry which is preliminary data.</text>
</comment>
<dbReference type="InterPro" id="IPR013149">
    <property type="entry name" value="ADH-like_C"/>
</dbReference>
<accession>A0AAD9SFU0</accession>
<dbReference type="Proteomes" id="UP001265746">
    <property type="component" value="Unassembled WGS sequence"/>
</dbReference>
<dbReference type="SMART" id="SM00829">
    <property type="entry name" value="PKS_ER"/>
    <property type="match status" value="1"/>
</dbReference>
<dbReference type="InterPro" id="IPR011032">
    <property type="entry name" value="GroES-like_sf"/>
</dbReference>
<dbReference type="CDD" id="cd08249">
    <property type="entry name" value="enoyl_reductase_like"/>
    <property type="match status" value="1"/>
</dbReference>
<dbReference type="Gene3D" id="3.90.180.10">
    <property type="entry name" value="Medium-chain alcohol dehydrogenases, catalytic domain"/>
    <property type="match status" value="1"/>
</dbReference>
<reference evidence="5" key="1">
    <citation type="submission" date="2023-06" db="EMBL/GenBank/DDBJ databases">
        <authorList>
            <person name="Noh H."/>
        </authorList>
    </citation>
    <scope>NUCLEOTIDE SEQUENCE</scope>
    <source>
        <strain evidence="5">DUCC20226</strain>
    </source>
</reference>
<keyword evidence="3" id="KW-0560">Oxidoreductase</keyword>
<comment type="similarity">
    <text evidence="1">Belongs to the zinc-containing alcohol dehydrogenase family.</text>
</comment>
<organism evidence="5 6">
    <name type="scientific">Phomopsis amygdali</name>
    <name type="common">Fusicoccum amygdali</name>
    <dbReference type="NCBI Taxonomy" id="1214568"/>
    <lineage>
        <taxon>Eukaryota</taxon>
        <taxon>Fungi</taxon>
        <taxon>Dikarya</taxon>
        <taxon>Ascomycota</taxon>
        <taxon>Pezizomycotina</taxon>
        <taxon>Sordariomycetes</taxon>
        <taxon>Sordariomycetidae</taxon>
        <taxon>Diaporthales</taxon>
        <taxon>Diaporthaceae</taxon>
        <taxon>Diaporthe</taxon>
    </lineage>
</organism>
<evidence type="ECO:0000313" key="6">
    <source>
        <dbReference type="Proteomes" id="UP001265746"/>
    </source>
</evidence>
<protein>
    <recommendedName>
        <fullName evidence="4">Enoyl reductase (ER) domain-containing protein</fullName>
    </recommendedName>
</protein>
<dbReference type="SUPFAM" id="SSF50129">
    <property type="entry name" value="GroES-like"/>
    <property type="match status" value="1"/>
</dbReference>
<evidence type="ECO:0000313" key="5">
    <source>
        <dbReference type="EMBL" id="KAK2606645.1"/>
    </source>
</evidence>
<keyword evidence="6" id="KW-1185">Reference proteome</keyword>
<evidence type="ECO:0000259" key="4">
    <source>
        <dbReference type="SMART" id="SM00829"/>
    </source>
</evidence>
<dbReference type="InterPro" id="IPR020843">
    <property type="entry name" value="ER"/>
</dbReference>
<dbReference type="GO" id="GO:0016651">
    <property type="term" value="F:oxidoreductase activity, acting on NAD(P)H"/>
    <property type="evidence" value="ECO:0007669"/>
    <property type="project" value="InterPro"/>
</dbReference>
<dbReference type="Pfam" id="PF08240">
    <property type="entry name" value="ADH_N"/>
    <property type="match status" value="1"/>
</dbReference>
<dbReference type="SUPFAM" id="SSF51735">
    <property type="entry name" value="NAD(P)-binding Rossmann-fold domains"/>
    <property type="match status" value="1"/>
</dbReference>
<dbReference type="PANTHER" id="PTHR45348">
    <property type="entry name" value="HYPOTHETICAL OXIDOREDUCTASE (EUROFUNG)"/>
    <property type="match status" value="1"/>
</dbReference>
<keyword evidence="2" id="KW-0521">NADP</keyword>
<sequence>MTTQVALVAGGDGSYQISTEVEVPKPRPGTMLCKVRAVALNPADWKMIDFSASEGAIGGNDFAGEVIEVGQGVERFSKGDRIFGMMFGLNPSDKLSGAFCCYALATEDLSCKIPKSMTFEKASTLGVPVGTAGSALYHALGLPMPGSVGCLNSQLYVLVSGGASATGTIAIQLLKASGLIPIATCSPSSKGFVLSLGAAETFDYNSSTCGLEIRNYTKNTLKHVLDCVTKDDSMKMCYEAIGSDGGKYVALEPFSTRIQYTRRDVQAEWQNTWSLFGSPVKLSGVYGRPGHSHDRKFASVMFPMAERLIKDGQLKPHPVEVRAGGLESIVDGIEILRSGEVKVRKLVYQVA</sequence>
<evidence type="ECO:0000256" key="1">
    <source>
        <dbReference type="ARBA" id="ARBA00008072"/>
    </source>
</evidence>
<dbReference type="EMBL" id="JAUJFL010000003">
    <property type="protein sequence ID" value="KAK2606645.1"/>
    <property type="molecule type" value="Genomic_DNA"/>
</dbReference>
<dbReference type="AlphaFoldDB" id="A0AAD9SFU0"/>
<dbReference type="InterPro" id="IPR036291">
    <property type="entry name" value="NAD(P)-bd_dom_sf"/>
</dbReference>
<name>A0AAD9SFU0_PHOAM</name>
<evidence type="ECO:0000256" key="2">
    <source>
        <dbReference type="ARBA" id="ARBA00022857"/>
    </source>
</evidence>
<dbReference type="Gene3D" id="3.40.50.720">
    <property type="entry name" value="NAD(P)-binding Rossmann-like Domain"/>
    <property type="match status" value="1"/>
</dbReference>